<dbReference type="Gene3D" id="2.170.130.10">
    <property type="entry name" value="TonB-dependent receptor, plug domain"/>
    <property type="match status" value="1"/>
</dbReference>
<evidence type="ECO:0000256" key="5">
    <source>
        <dbReference type="ARBA" id="ARBA00022729"/>
    </source>
</evidence>
<name>A0A840STF7_9RHOB</name>
<comment type="subcellular location">
    <subcellularLocation>
        <location evidence="1 10">Cell outer membrane</location>
        <topology evidence="1 10">Multi-pass membrane protein</topology>
    </subcellularLocation>
</comment>
<keyword evidence="5 12" id="KW-0732">Signal</keyword>
<dbReference type="SUPFAM" id="SSF56935">
    <property type="entry name" value="Porins"/>
    <property type="match status" value="1"/>
</dbReference>
<feature type="chain" id="PRO_5032633026" evidence="12">
    <location>
        <begin position="20"/>
        <end position="618"/>
    </location>
</feature>
<dbReference type="EMBL" id="JACHFM010000004">
    <property type="protein sequence ID" value="MBB5223908.1"/>
    <property type="molecule type" value="Genomic_DNA"/>
</dbReference>
<evidence type="ECO:0000259" key="13">
    <source>
        <dbReference type="Pfam" id="PF00593"/>
    </source>
</evidence>
<comment type="caution">
    <text evidence="15">The sequence shown here is derived from an EMBL/GenBank/DDBJ whole genome shotgun (WGS) entry which is preliminary data.</text>
</comment>
<feature type="domain" description="TonB-dependent receptor-like beta-barrel" evidence="13">
    <location>
        <begin position="184"/>
        <end position="592"/>
    </location>
</feature>
<dbReference type="InterPro" id="IPR036942">
    <property type="entry name" value="Beta-barrel_TonB_sf"/>
</dbReference>
<evidence type="ECO:0000256" key="12">
    <source>
        <dbReference type="SAM" id="SignalP"/>
    </source>
</evidence>
<dbReference type="InterPro" id="IPR037066">
    <property type="entry name" value="Plug_dom_sf"/>
</dbReference>
<evidence type="ECO:0000256" key="1">
    <source>
        <dbReference type="ARBA" id="ARBA00004571"/>
    </source>
</evidence>
<keyword evidence="6" id="KW-0406">Ion transport</keyword>
<feature type="signal peptide" evidence="12">
    <location>
        <begin position="1"/>
        <end position="19"/>
    </location>
</feature>
<dbReference type="PANTHER" id="PTHR30069">
    <property type="entry name" value="TONB-DEPENDENT OUTER MEMBRANE RECEPTOR"/>
    <property type="match status" value="1"/>
</dbReference>
<comment type="similarity">
    <text evidence="10 11">Belongs to the TonB-dependent receptor family.</text>
</comment>
<dbReference type="PROSITE" id="PS52016">
    <property type="entry name" value="TONB_DEPENDENT_REC_3"/>
    <property type="match status" value="1"/>
</dbReference>
<evidence type="ECO:0000256" key="4">
    <source>
        <dbReference type="ARBA" id="ARBA00022692"/>
    </source>
</evidence>
<dbReference type="Pfam" id="PF07715">
    <property type="entry name" value="Plug"/>
    <property type="match status" value="1"/>
</dbReference>
<evidence type="ECO:0000313" key="16">
    <source>
        <dbReference type="Proteomes" id="UP000549457"/>
    </source>
</evidence>
<keyword evidence="3 10" id="KW-1134">Transmembrane beta strand</keyword>
<evidence type="ECO:0000256" key="11">
    <source>
        <dbReference type="RuleBase" id="RU003357"/>
    </source>
</evidence>
<evidence type="ECO:0000256" key="6">
    <source>
        <dbReference type="ARBA" id="ARBA00023065"/>
    </source>
</evidence>
<organism evidence="15 16">
    <name type="scientific">Amaricoccus macauensis</name>
    <dbReference type="NCBI Taxonomy" id="57001"/>
    <lineage>
        <taxon>Bacteria</taxon>
        <taxon>Pseudomonadati</taxon>
        <taxon>Pseudomonadota</taxon>
        <taxon>Alphaproteobacteria</taxon>
        <taxon>Rhodobacterales</taxon>
        <taxon>Paracoccaceae</taxon>
        <taxon>Amaricoccus</taxon>
    </lineage>
</organism>
<dbReference type="Gene3D" id="2.40.170.20">
    <property type="entry name" value="TonB-dependent receptor, beta-barrel domain"/>
    <property type="match status" value="1"/>
</dbReference>
<dbReference type="Proteomes" id="UP000549457">
    <property type="component" value="Unassembled WGS sequence"/>
</dbReference>
<evidence type="ECO:0000256" key="2">
    <source>
        <dbReference type="ARBA" id="ARBA00022448"/>
    </source>
</evidence>
<keyword evidence="9 10" id="KW-0998">Cell outer membrane</keyword>
<evidence type="ECO:0000259" key="14">
    <source>
        <dbReference type="Pfam" id="PF07715"/>
    </source>
</evidence>
<dbReference type="InterPro" id="IPR012910">
    <property type="entry name" value="Plug_dom"/>
</dbReference>
<proteinExistence type="inferred from homology"/>
<evidence type="ECO:0000256" key="3">
    <source>
        <dbReference type="ARBA" id="ARBA00022452"/>
    </source>
</evidence>
<dbReference type="PANTHER" id="PTHR30069:SF53">
    <property type="entry name" value="COLICIN I RECEPTOR-RELATED"/>
    <property type="match status" value="1"/>
</dbReference>
<dbReference type="GO" id="GO:0009279">
    <property type="term" value="C:cell outer membrane"/>
    <property type="evidence" value="ECO:0007669"/>
    <property type="project" value="UniProtKB-SubCell"/>
</dbReference>
<sequence length="618" mass="65312">MRRTAPLLAALALPYAAAAQDVAPAEDVTILPEVIVSANRTPTAAASTGSSVSVITGQDIINDGRPFVLSILATQPGVSVSQAGPAGTNSGFAIRGASQQYVRVAVDGIEISDPTSTQVQASLSGLLLDGVGRIEVLKGSQSALYGGQAVAGVIDISSPRATEDGLQSTYVLEGGTYGTARAAYALTGQNDRGDFSLTAAHLQTDGFSAAERADGNTEADGYDGNRLSATGTFRATDNLSLFGSAFTQHESGDFDGFDPITYQLVDRDNTYDTTTWGARAGFDLTTGALASRVAVSWFDIDRDTDEEDIGHSNFSGDRVKVEYLGGYTVSDALLLQFGADWTRETARTTSPYGATAGDADVAGVFGQAIWQPVEALTLTAALRNDDHSEFGSYPTGRLSAAWEALPDTTVRASVGTGFRAPSLYELFSPTYGNRDLDPEKSVSADLGVEQGFAEGRGLVSATLFLLDIDDLIDFTTRFEQVPGTARSRGVELAGSYDLTDSVSLVGNYTYTHSRTATGSRRLRVPLHDVNVGVEATPVSRLTTGVEVQYVAGLPDEPFANSSAWRSDYTLVNARVAYALTDAAEVYVRAENLFDEQYQTVEGYSTAGSAVYFGVRGTF</sequence>
<keyword evidence="7 11" id="KW-0798">TonB box</keyword>
<dbReference type="AlphaFoldDB" id="A0A840STF7"/>
<reference evidence="15 16" key="1">
    <citation type="submission" date="2020-08" db="EMBL/GenBank/DDBJ databases">
        <title>Genomic Encyclopedia of Type Strains, Phase IV (KMG-IV): sequencing the most valuable type-strain genomes for metagenomic binning, comparative biology and taxonomic classification.</title>
        <authorList>
            <person name="Goeker M."/>
        </authorList>
    </citation>
    <scope>NUCLEOTIDE SEQUENCE [LARGE SCALE GENOMIC DNA]</scope>
    <source>
        <strain evidence="15 16">DSM 101730</strain>
    </source>
</reference>
<dbReference type="InterPro" id="IPR000531">
    <property type="entry name" value="Beta-barrel_TonB"/>
</dbReference>
<dbReference type="GO" id="GO:0006811">
    <property type="term" value="P:monoatomic ion transport"/>
    <property type="evidence" value="ECO:0007669"/>
    <property type="project" value="UniProtKB-KW"/>
</dbReference>
<evidence type="ECO:0000313" key="15">
    <source>
        <dbReference type="EMBL" id="MBB5223908.1"/>
    </source>
</evidence>
<keyword evidence="8 10" id="KW-0472">Membrane</keyword>
<dbReference type="CDD" id="cd01347">
    <property type="entry name" value="ligand_gated_channel"/>
    <property type="match status" value="1"/>
</dbReference>
<evidence type="ECO:0000256" key="9">
    <source>
        <dbReference type="ARBA" id="ARBA00023237"/>
    </source>
</evidence>
<dbReference type="RefSeq" id="WP_184153732.1">
    <property type="nucleotide sequence ID" value="NZ_JACHFM010000004.1"/>
</dbReference>
<evidence type="ECO:0000256" key="8">
    <source>
        <dbReference type="ARBA" id="ARBA00023136"/>
    </source>
</evidence>
<dbReference type="Pfam" id="PF00593">
    <property type="entry name" value="TonB_dep_Rec_b-barrel"/>
    <property type="match status" value="1"/>
</dbReference>
<keyword evidence="16" id="KW-1185">Reference proteome</keyword>
<accession>A0A840STF7</accession>
<protein>
    <submittedName>
        <fullName evidence="15">Vitamin B12 transporter</fullName>
    </submittedName>
</protein>
<keyword evidence="2 10" id="KW-0813">Transport</keyword>
<dbReference type="GO" id="GO:0015889">
    <property type="term" value="P:cobalamin transport"/>
    <property type="evidence" value="ECO:0007669"/>
    <property type="project" value="TreeGrafter"/>
</dbReference>
<dbReference type="InterPro" id="IPR039426">
    <property type="entry name" value="TonB-dep_rcpt-like"/>
</dbReference>
<evidence type="ECO:0000256" key="7">
    <source>
        <dbReference type="ARBA" id="ARBA00023077"/>
    </source>
</evidence>
<keyword evidence="4 10" id="KW-0812">Transmembrane</keyword>
<feature type="domain" description="TonB-dependent receptor plug" evidence="14">
    <location>
        <begin position="46"/>
        <end position="153"/>
    </location>
</feature>
<gene>
    <name evidence="15" type="ORF">HNP73_003862</name>
</gene>
<evidence type="ECO:0000256" key="10">
    <source>
        <dbReference type="PROSITE-ProRule" id="PRU01360"/>
    </source>
</evidence>